<reference evidence="3 4" key="1">
    <citation type="journal article" date="2006" name="Nature">
        <title>Global trends of whole-genome duplications revealed by the ciliate Paramecium tetraurelia.</title>
        <authorList>
            <consortium name="Genoscope"/>
            <person name="Aury J.-M."/>
            <person name="Jaillon O."/>
            <person name="Duret L."/>
            <person name="Noel B."/>
            <person name="Jubin C."/>
            <person name="Porcel B.M."/>
            <person name="Segurens B."/>
            <person name="Daubin V."/>
            <person name="Anthouard V."/>
            <person name="Aiach N."/>
            <person name="Arnaiz O."/>
            <person name="Billaut A."/>
            <person name="Beisson J."/>
            <person name="Blanc I."/>
            <person name="Bouhouche K."/>
            <person name="Camara F."/>
            <person name="Duharcourt S."/>
            <person name="Guigo R."/>
            <person name="Gogendeau D."/>
            <person name="Katinka M."/>
            <person name="Keller A.-M."/>
            <person name="Kissmehl R."/>
            <person name="Klotz C."/>
            <person name="Koll F."/>
            <person name="Le Moue A."/>
            <person name="Lepere C."/>
            <person name="Malinsky S."/>
            <person name="Nowacki M."/>
            <person name="Nowak J.K."/>
            <person name="Plattner H."/>
            <person name="Poulain J."/>
            <person name="Ruiz F."/>
            <person name="Serrano V."/>
            <person name="Zagulski M."/>
            <person name="Dessen P."/>
            <person name="Betermier M."/>
            <person name="Weissenbach J."/>
            <person name="Scarpelli C."/>
            <person name="Schachter V."/>
            <person name="Sperling L."/>
            <person name="Meyer E."/>
            <person name="Cohen J."/>
            <person name="Wincker P."/>
        </authorList>
    </citation>
    <scope>NUCLEOTIDE SEQUENCE [LARGE SCALE GENOMIC DNA]</scope>
    <source>
        <strain evidence="3 4">Stock d4-2</strain>
    </source>
</reference>
<organism evidence="3 4">
    <name type="scientific">Paramecium tetraurelia</name>
    <dbReference type="NCBI Taxonomy" id="5888"/>
    <lineage>
        <taxon>Eukaryota</taxon>
        <taxon>Sar</taxon>
        <taxon>Alveolata</taxon>
        <taxon>Ciliophora</taxon>
        <taxon>Intramacronucleata</taxon>
        <taxon>Oligohymenophorea</taxon>
        <taxon>Peniculida</taxon>
        <taxon>Parameciidae</taxon>
        <taxon>Paramecium</taxon>
    </lineage>
</organism>
<dbReference type="OrthoDB" id="307538at2759"/>
<proteinExistence type="predicted"/>
<dbReference type="RefSeq" id="XP_001444411.1">
    <property type="nucleotide sequence ID" value="XM_001444374.1"/>
</dbReference>
<dbReference type="HOGENOM" id="CLU_1144441_0_0_1"/>
<evidence type="ECO:0008006" key="5">
    <source>
        <dbReference type="Google" id="ProtNLM"/>
    </source>
</evidence>
<keyword evidence="2" id="KW-0802">TPR repeat</keyword>
<dbReference type="InterPro" id="IPR019734">
    <property type="entry name" value="TPR_rpt"/>
</dbReference>
<dbReference type="InterPro" id="IPR011990">
    <property type="entry name" value="TPR-like_helical_dom_sf"/>
</dbReference>
<protein>
    <recommendedName>
        <fullName evidence="5">Tetratricopeptide repeat protein</fullName>
    </recommendedName>
</protein>
<dbReference type="AlphaFoldDB" id="A0D1U7"/>
<dbReference type="Gene3D" id="1.25.40.10">
    <property type="entry name" value="Tetratricopeptide repeat domain"/>
    <property type="match status" value="2"/>
</dbReference>
<evidence type="ECO:0000313" key="3">
    <source>
        <dbReference type="EMBL" id="CAK77014.1"/>
    </source>
</evidence>
<dbReference type="InterPro" id="IPR051685">
    <property type="entry name" value="Ycf3/AcsC/BcsC/TPR_MFPF"/>
</dbReference>
<keyword evidence="4" id="KW-1185">Reference proteome</keyword>
<accession>A0D1U7</accession>
<dbReference type="EMBL" id="CT868252">
    <property type="protein sequence ID" value="CAK77014.1"/>
    <property type="molecule type" value="Genomic_DNA"/>
</dbReference>
<name>A0D1U7_PARTE</name>
<sequence length="243" mass="28288">MDQNKFHEAIQIYTNILGIDSYNIAALFGYGDALTILKEFQQALEQYRKIKKLKKDLIIVFLKIGLTLGSMGQNKKALKYFIKAQNEIMEDHKLEWTRSKEVEINELLRQTLNYFNIQSLNKEELLVYGTISQSIISAHILIRFKHYDEAQHILNQLKSSNPNNDQIFCLEADILLVSAKFDEAELSLNKAVKINPNSCYTWVKLSKLFQNHFYSNDFNNIRQIYRSVISIRQCNIKSVPSQS</sequence>
<dbReference type="PANTHER" id="PTHR44943">
    <property type="entry name" value="CELLULOSE SYNTHASE OPERON PROTEIN C"/>
    <property type="match status" value="1"/>
</dbReference>
<evidence type="ECO:0000256" key="1">
    <source>
        <dbReference type="ARBA" id="ARBA00022737"/>
    </source>
</evidence>
<dbReference type="KEGG" id="ptm:GSPATT00012539001"/>
<evidence type="ECO:0000313" key="4">
    <source>
        <dbReference type="Proteomes" id="UP000000600"/>
    </source>
</evidence>
<dbReference type="Proteomes" id="UP000000600">
    <property type="component" value="Unassembled WGS sequence"/>
</dbReference>
<dbReference type="PANTHER" id="PTHR44943:SF8">
    <property type="entry name" value="TPR REPEAT-CONTAINING PROTEIN MJ0263"/>
    <property type="match status" value="1"/>
</dbReference>
<keyword evidence="1" id="KW-0677">Repeat</keyword>
<dbReference type="SUPFAM" id="SSF48452">
    <property type="entry name" value="TPR-like"/>
    <property type="match status" value="1"/>
</dbReference>
<dbReference type="SMART" id="SM00028">
    <property type="entry name" value="TPR"/>
    <property type="match status" value="3"/>
</dbReference>
<gene>
    <name evidence="3" type="ORF">GSPATT00012539001</name>
</gene>
<dbReference type="InParanoid" id="A0D1U7"/>
<dbReference type="GeneID" id="5030196"/>
<dbReference type="STRING" id="5888.A0D1U7"/>
<evidence type="ECO:0000256" key="2">
    <source>
        <dbReference type="ARBA" id="ARBA00022803"/>
    </source>
</evidence>
<dbReference type="Pfam" id="PF13181">
    <property type="entry name" value="TPR_8"/>
    <property type="match status" value="1"/>
</dbReference>